<dbReference type="AlphaFoldDB" id="A0AAD5SJS4"/>
<feature type="region of interest" description="Disordered" evidence="1">
    <location>
        <begin position="1"/>
        <end position="66"/>
    </location>
</feature>
<dbReference type="Proteomes" id="UP001212841">
    <property type="component" value="Unassembled WGS sequence"/>
</dbReference>
<proteinExistence type="predicted"/>
<protein>
    <submittedName>
        <fullName evidence="2">Uncharacterized protein</fullName>
    </submittedName>
</protein>
<accession>A0AAD5SJS4</accession>
<gene>
    <name evidence="2" type="ORF">HK097_006924</name>
</gene>
<dbReference type="EMBL" id="JADGJD010000033">
    <property type="protein sequence ID" value="KAJ3056433.1"/>
    <property type="molecule type" value="Genomic_DNA"/>
</dbReference>
<comment type="caution">
    <text evidence="2">The sequence shown here is derived from an EMBL/GenBank/DDBJ whole genome shotgun (WGS) entry which is preliminary data.</text>
</comment>
<organism evidence="2 3">
    <name type="scientific">Rhizophlyctis rosea</name>
    <dbReference type="NCBI Taxonomy" id="64517"/>
    <lineage>
        <taxon>Eukaryota</taxon>
        <taxon>Fungi</taxon>
        <taxon>Fungi incertae sedis</taxon>
        <taxon>Chytridiomycota</taxon>
        <taxon>Chytridiomycota incertae sedis</taxon>
        <taxon>Chytridiomycetes</taxon>
        <taxon>Rhizophlyctidales</taxon>
        <taxon>Rhizophlyctidaceae</taxon>
        <taxon>Rhizophlyctis</taxon>
    </lineage>
</organism>
<evidence type="ECO:0000256" key="1">
    <source>
        <dbReference type="SAM" id="MobiDB-lite"/>
    </source>
</evidence>
<feature type="region of interest" description="Disordered" evidence="1">
    <location>
        <begin position="190"/>
        <end position="209"/>
    </location>
</feature>
<feature type="compositionally biased region" description="Basic residues" evidence="1">
    <location>
        <begin position="194"/>
        <end position="209"/>
    </location>
</feature>
<sequence>MDVEDIPVPEWKKPHTGGGWLRVHVGEDKATESADVDTGLAEGDDADGSDEEDEDQDGHDDDTKGKRERRKFAIWCQEEDVNNAVQSLGEDMVAQLSPLKNGQLPLPICDSCCGQSVNGKSGNWCRNYFRLHLWMLDELGKIQRRPDPEPRDPKKKKRNRGFAWKGMMPGTFRWFNAEISDWVKAYNLEQRKERHDRKERKTRRRGRSL</sequence>
<keyword evidence="3" id="KW-1185">Reference proteome</keyword>
<evidence type="ECO:0000313" key="2">
    <source>
        <dbReference type="EMBL" id="KAJ3056433.1"/>
    </source>
</evidence>
<reference evidence="2" key="1">
    <citation type="submission" date="2020-05" db="EMBL/GenBank/DDBJ databases">
        <title>Phylogenomic resolution of chytrid fungi.</title>
        <authorList>
            <person name="Stajich J.E."/>
            <person name="Amses K."/>
            <person name="Simmons R."/>
            <person name="Seto K."/>
            <person name="Myers J."/>
            <person name="Bonds A."/>
            <person name="Quandt C.A."/>
            <person name="Barry K."/>
            <person name="Liu P."/>
            <person name="Grigoriev I."/>
            <person name="Longcore J.E."/>
            <person name="James T.Y."/>
        </authorList>
    </citation>
    <scope>NUCLEOTIDE SEQUENCE</scope>
    <source>
        <strain evidence="2">JEL0318</strain>
    </source>
</reference>
<name>A0AAD5SJS4_9FUNG</name>
<evidence type="ECO:0000313" key="3">
    <source>
        <dbReference type="Proteomes" id="UP001212841"/>
    </source>
</evidence>
<feature type="compositionally biased region" description="Acidic residues" evidence="1">
    <location>
        <begin position="42"/>
        <end position="60"/>
    </location>
</feature>